<dbReference type="Pfam" id="PF13549">
    <property type="entry name" value="ATP-grasp_5"/>
    <property type="match status" value="1"/>
</dbReference>
<organism evidence="1 2">
    <name type="scientific">Kibdelosporangium lantanae</name>
    <dbReference type="NCBI Taxonomy" id="1497396"/>
    <lineage>
        <taxon>Bacteria</taxon>
        <taxon>Bacillati</taxon>
        <taxon>Actinomycetota</taxon>
        <taxon>Actinomycetes</taxon>
        <taxon>Pseudonocardiales</taxon>
        <taxon>Pseudonocardiaceae</taxon>
        <taxon>Kibdelosporangium</taxon>
    </lineage>
</organism>
<keyword evidence="2" id="KW-1185">Reference proteome</keyword>
<name>A0ABW3MNN1_9PSEU</name>
<dbReference type="Proteomes" id="UP001597045">
    <property type="component" value="Unassembled WGS sequence"/>
</dbReference>
<proteinExistence type="predicted"/>
<gene>
    <name evidence="1" type="ORF">ACFQ1S_44815</name>
</gene>
<evidence type="ECO:0000313" key="2">
    <source>
        <dbReference type="Proteomes" id="UP001597045"/>
    </source>
</evidence>
<dbReference type="PANTHER" id="PTHR42793:SF1">
    <property type="entry name" value="PEPTIDYL-LYSINE N-ACETYLTRANSFERASE PATZ"/>
    <property type="match status" value="1"/>
</dbReference>
<keyword evidence="1" id="KW-0436">Ligase</keyword>
<evidence type="ECO:0000313" key="1">
    <source>
        <dbReference type="EMBL" id="MFD1052200.1"/>
    </source>
</evidence>
<feature type="non-terminal residue" evidence="1">
    <location>
        <position position="1"/>
    </location>
</feature>
<dbReference type="EMBL" id="JBHTIS010004217">
    <property type="protein sequence ID" value="MFD1052200.1"/>
    <property type="molecule type" value="Genomic_DNA"/>
</dbReference>
<reference evidence="2" key="1">
    <citation type="journal article" date="2019" name="Int. J. Syst. Evol. Microbiol.">
        <title>The Global Catalogue of Microorganisms (GCM) 10K type strain sequencing project: providing services to taxonomists for standard genome sequencing and annotation.</title>
        <authorList>
            <consortium name="The Broad Institute Genomics Platform"/>
            <consortium name="The Broad Institute Genome Sequencing Center for Infectious Disease"/>
            <person name="Wu L."/>
            <person name="Ma J."/>
        </authorList>
    </citation>
    <scope>NUCLEOTIDE SEQUENCE [LARGE SCALE GENOMIC DNA]</scope>
    <source>
        <strain evidence="2">JCM 31486</strain>
    </source>
</reference>
<dbReference type="PANTHER" id="PTHR42793">
    <property type="entry name" value="COA BINDING DOMAIN CONTAINING PROTEIN"/>
    <property type="match status" value="1"/>
</dbReference>
<dbReference type="GO" id="GO:0016874">
    <property type="term" value="F:ligase activity"/>
    <property type="evidence" value="ECO:0007669"/>
    <property type="project" value="UniProtKB-KW"/>
</dbReference>
<comment type="caution">
    <text evidence="1">The sequence shown here is derived from an EMBL/GenBank/DDBJ whole genome shotgun (WGS) entry which is preliminary data.</text>
</comment>
<dbReference type="Gene3D" id="3.30.470.20">
    <property type="entry name" value="ATP-grasp fold, B domain"/>
    <property type="match status" value="1"/>
</dbReference>
<accession>A0ABW3MNN1</accession>
<dbReference type="SUPFAM" id="SSF56059">
    <property type="entry name" value="Glutathione synthetase ATP-binding domain-like"/>
    <property type="match status" value="1"/>
</dbReference>
<sequence length="140" mass="14915">RFGPALHGVVGQPMVPAGRELLVGVTSDAVFGPLVVFGLGGVDTDLVNDRTARLVPLTDVDADEMLTGIRSAPKLFTSTADQAVVRDVIVRVARLAEVLPEVAELDVNPLVVADGTGVVVDARVRVTPTDYVDPYLRRMR</sequence>
<protein>
    <submittedName>
        <fullName evidence="1">Acetate--CoA ligase family protein</fullName>
    </submittedName>
</protein>